<dbReference type="InterPro" id="IPR036259">
    <property type="entry name" value="MFS_trans_sf"/>
</dbReference>
<reference evidence="6" key="1">
    <citation type="journal article" date="2022" name="bioRxiv">
        <title>Sequencing and chromosome-scale assembly of the giantPleurodeles waltlgenome.</title>
        <authorList>
            <person name="Brown T."/>
            <person name="Elewa A."/>
            <person name="Iarovenko S."/>
            <person name="Subramanian E."/>
            <person name="Araus A.J."/>
            <person name="Petzold A."/>
            <person name="Susuki M."/>
            <person name="Suzuki K.-i.T."/>
            <person name="Hayashi T."/>
            <person name="Toyoda A."/>
            <person name="Oliveira C."/>
            <person name="Osipova E."/>
            <person name="Leigh N.D."/>
            <person name="Simon A."/>
            <person name="Yun M.H."/>
        </authorList>
    </citation>
    <scope>NUCLEOTIDE SEQUENCE</scope>
    <source>
        <strain evidence="6">20211129_DDA</strain>
        <tissue evidence="6">Liver</tissue>
    </source>
</reference>
<keyword evidence="4 5" id="KW-0472">Membrane</keyword>
<feature type="transmembrane region" description="Helical" evidence="5">
    <location>
        <begin position="53"/>
        <end position="69"/>
    </location>
</feature>
<feature type="non-terminal residue" evidence="6">
    <location>
        <position position="1"/>
    </location>
</feature>
<dbReference type="Proteomes" id="UP001066276">
    <property type="component" value="Chromosome 9"/>
</dbReference>
<keyword evidence="7" id="KW-1185">Reference proteome</keyword>
<keyword evidence="2 5" id="KW-0812">Transmembrane</keyword>
<protein>
    <submittedName>
        <fullName evidence="6">Uncharacterized protein</fullName>
    </submittedName>
</protein>
<evidence type="ECO:0000256" key="3">
    <source>
        <dbReference type="ARBA" id="ARBA00022989"/>
    </source>
</evidence>
<evidence type="ECO:0000256" key="5">
    <source>
        <dbReference type="SAM" id="Phobius"/>
    </source>
</evidence>
<feature type="transmembrane region" description="Helical" evidence="5">
    <location>
        <begin position="75"/>
        <end position="98"/>
    </location>
</feature>
<proteinExistence type="predicted"/>
<dbReference type="GO" id="GO:0016020">
    <property type="term" value="C:membrane"/>
    <property type="evidence" value="ECO:0007669"/>
    <property type="project" value="UniProtKB-SubCell"/>
</dbReference>
<organism evidence="6 7">
    <name type="scientific">Pleurodeles waltl</name>
    <name type="common">Iberian ribbed newt</name>
    <dbReference type="NCBI Taxonomy" id="8319"/>
    <lineage>
        <taxon>Eukaryota</taxon>
        <taxon>Metazoa</taxon>
        <taxon>Chordata</taxon>
        <taxon>Craniata</taxon>
        <taxon>Vertebrata</taxon>
        <taxon>Euteleostomi</taxon>
        <taxon>Amphibia</taxon>
        <taxon>Batrachia</taxon>
        <taxon>Caudata</taxon>
        <taxon>Salamandroidea</taxon>
        <taxon>Salamandridae</taxon>
        <taxon>Pleurodelinae</taxon>
        <taxon>Pleurodeles</taxon>
    </lineage>
</organism>
<dbReference type="PANTHER" id="PTHR24064">
    <property type="entry name" value="SOLUTE CARRIER FAMILY 22 MEMBER"/>
    <property type="match status" value="1"/>
</dbReference>
<evidence type="ECO:0000313" key="6">
    <source>
        <dbReference type="EMBL" id="KAJ1105720.1"/>
    </source>
</evidence>
<feature type="transmembrane region" description="Helical" evidence="5">
    <location>
        <begin position="20"/>
        <end position="41"/>
    </location>
</feature>
<keyword evidence="3 5" id="KW-1133">Transmembrane helix</keyword>
<evidence type="ECO:0000256" key="4">
    <source>
        <dbReference type="ARBA" id="ARBA00023136"/>
    </source>
</evidence>
<sequence>FSTGFSYYGIAMDLQNFGVSVYLVQVIFGLVDIPAKSFCALAMTYMGRKGTQAGSLILAGIAILVNIFIPPEQQALRTSLAVLGKGCLASSFLCVTLYTGELYPTVI</sequence>
<comment type="subcellular location">
    <subcellularLocation>
        <location evidence="1">Membrane</location>
        <topology evidence="1">Multi-pass membrane protein</topology>
    </subcellularLocation>
</comment>
<evidence type="ECO:0000313" key="7">
    <source>
        <dbReference type="Proteomes" id="UP001066276"/>
    </source>
</evidence>
<feature type="non-terminal residue" evidence="6">
    <location>
        <position position="107"/>
    </location>
</feature>
<gene>
    <name evidence="6" type="ORF">NDU88_003125</name>
</gene>
<dbReference type="EMBL" id="JANPWB010000013">
    <property type="protein sequence ID" value="KAJ1105720.1"/>
    <property type="molecule type" value="Genomic_DNA"/>
</dbReference>
<accession>A0AAV7MPP0</accession>
<comment type="caution">
    <text evidence="6">The sequence shown here is derived from an EMBL/GenBank/DDBJ whole genome shotgun (WGS) entry which is preliminary data.</text>
</comment>
<dbReference type="AlphaFoldDB" id="A0AAV7MPP0"/>
<name>A0AAV7MPP0_PLEWA</name>
<dbReference type="Gene3D" id="1.20.1250.20">
    <property type="entry name" value="MFS general substrate transporter like domains"/>
    <property type="match status" value="1"/>
</dbReference>
<dbReference type="SUPFAM" id="SSF103473">
    <property type="entry name" value="MFS general substrate transporter"/>
    <property type="match status" value="1"/>
</dbReference>
<evidence type="ECO:0000256" key="2">
    <source>
        <dbReference type="ARBA" id="ARBA00022692"/>
    </source>
</evidence>
<evidence type="ECO:0000256" key="1">
    <source>
        <dbReference type="ARBA" id="ARBA00004141"/>
    </source>
</evidence>